<feature type="domain" description="FH2" evidence="5">
    <location>
        <begin position="136"/>
        <end position="546"/>
    </location>
</feature>
<protein>
    <recommendedName>
        <fullName evidence="5">FH2 domain-containing protein</fullName>
    </recommendedName>
</protein>
<feature type="compositionally biased region" description="Basic and acidic residues" evidence="4">
    <location>
        <begin position="535"/>
        <end position="556"/>
    </location>
</feature>
<dbReference type="AlphaFoldDB" id="A0A6B2KZ19"/>
<dbReference type="InterPro" id="IPR051425">
    <property type="entry name" value="Formin_Homology"/>
</dbReference>
<dbReference type="GO" id="GO:0003779">
    <property type="term" value="F:actin binding"/>
    <property type="evidence" value="ECO:0007669"/>
    <property type="project" value="UniProtKB-KW"/>
</dbReference>
<dbReference type="InterPro" id="IPR042201">
    <property type="entry name" value="FH2_Formin_sf"/>
</dbReference>
<accession>A0A6B2KZ19</accession>
<feature type="compositionally biased region" description="Basic and acidic residues" evidence="4">
    <location>
        <begin position="589"/>
        <end position="601"/>
    </location>
</feature>
<dbReference type="Gene3D" id="1.20.58.2220">
    <property type="entry name" value="Formin, FH2 domain"/>
    <property type="match status" value="1"/>
</dbReference>
<dbReference type="SMART" id="SM00498">
    <property type="entry name" value="FH2"/>
    <property type="match status" value="1"/>
</dbReference>
<feature type="compositionally biased region" description="Polar residues" evidence="4">
    <location>
        <begin position="579"/>
        <end position="588"/>
    </location>
</feature>
<feature type="region of interest" description="Disordered" evidence="4">
    <location>
        <begin position="535"/>
        <end position="669"/>
    </location>
</feature>
<dbReference type="Pfam" id="PF02181">
    <property type="entry name" value="FH2"/>
    <property type="match status" value="1"/>
</dbReference>
<dbReference type="PANTHER" id="PTHR45725">
    <property type="entry name" value="FORMIN HOMOLOGY 2 FAMILY MEMBER"/>
    <property type="match status" value="1"/>
</dbReference>
<feature type="compositionally biased region" description="Pro residues" evidence="4">
    <location>
        <begin position="15"/>
        <end position="29"/>
    </location>
</feature>
<dbReference type="PROSITE" id="PS51444">
    <property type="entry name" value="FH2"/>
    <property type="match status" value="1"/>
</dbReference>
<reference evidence="6" key="1">
    <citation type="journal article" date="2020" name="J. Eukaryot. Microbiol.">
        <title>De novo Sequencing, Assembly and Annotation of the Transcriptome for the Free-Living Testate Amoeba Arcella intermedia.</title>
        <authorList>
            <person name="Ribeiro G.M."/>
            <person name="Porfirio-Sousa A.L."/>
            <person name="Maurer-Alcala X.X."/>
            <person name="Katz L.A."/>
            <person name="Lahr D.J.G."/>
        </authorList>
    </citation>
    <scope>NUCLEOTIDE SEQUENCE</scope>
</reference>
<evidence type="ECO:0000256" key="3">
    <source>
        <dbReference type="ARBA" id="ARBA00023203"/>
    </source>
</evidence>
<feature type="compositionally biased region" description="Pro residues" evidence="4">
    <location>
        <begin position="41"/>
        <end position="129"/>
    </location>
</feature>
<dbReference type="PANTHER" id="PTHR45725:SF1">
    <property type="entry name" value="DISHEVELLED ASSOCIATED ACTIVATOR OF MORPHOGENESIS, ISOFORM D"/>
    <property type="match status" value="1"/>
</dbReference>
<dbReference type="InterPro" id="IPR015425">
    <property type="entry name" value="FH2_Formin"/>
</dbReference>
<evidence type="ECO:0000256" key="1">
    <source>
        <dbReference type="ARBA" id="ARBA00008214"/>
    </source>
</evidence>
<feature type="compositionally biased region" description="Polar residues" evidence="4">
    <location>
        <begin position="603"/>
        <end position="616"/>
    </location>
</feature>
<sequence>MRNTGGPPRQNVNNDPPPRETGPTPPPLPDFSSLDDSPAAAAPPPPPMGGPPPPPPPGGGPPPPPGGGPPPPPPPGGGPPPPPGPPGGPPPPPGRGGPPPPPGGRGPPPPPGGRGGPPPLPGRGPPGLPPMKAGPVGPKPSNGVKMKNFHWSKLRGNQVETTLFKDMKPNAVKLDVSALERLFCQKSNEASGAPEKKKLQAPPKVSHINPKLLQSVGIFLKQVQSSKEIKAILEKNPRNFNSLVKEAILTHNSAILDVDRISGLIQGTPEQSEVDTIKEWAKNPENTLDKLNEVDCFFLEISDIPQYISRLKCWRFTLKYKEDNCAIEVELLKLRKGLLCITNAKHFLTVIEVVLAVGNFMNYGTRTGNTTGFDISVLVKLGETKANETTAGTLLDYIITTLETNYPEVMGWTKELEDLKYAKEASWDKIDTLMKELKANLTVTKGLLTGITVMPPPTVDTFPQIKEAIAKAEDEFDETKILYDAVCDDWNKLATLYAKDTSKVKPEQFFASINEFVDKFEGAIADREKRLRDLEKKKNTEKAQADLKKRKEDLQKKKMALMGSKKKEEDQEEMEIQENLSGMLNSLVTKDRRDNKGKEKAQPASSSLPVGDSSENLEPMPTSPEEPKSPDQQREEEKAARRAAIQAKQRARRAALEAAKTGQDAPDDQ</sequence>
<comment type="similarity">
    <text evidence="1">Belongs to the formin homology family. Diaphanous subfamily.</text>
</comment>
<keyword evidence="2" id="KW-0175">Coiled coil</keyword>
<dbReference type="EMBL" id="GIBP01001035">
    <property type="protein sequence ID" value="NDV30004.1"/>
    <property type="molecule type" value="Transcribed_RNA"/>
</dbReference>
<dbReference type="SUPFAM" id="SSF101447">
    <property type="entry name" value="Formin homology 2 domain (FH2 domain)"/>
    <property type="match status" value="1"/>
</dbReference>
<feature type="region of interest" description="Disordered" evidence="4">
    <location>
        <begin position="1"/>
        <end position="143"/>
    </location>
</feature>
<keyword evidence="3" id="KW-0009">Actin-binding</keyword>
<feature type="compositionally biased region" description="Basic and acidic residues" evidence="4">
    <location>
        <begin position="625"/>
        <end position="640"/>
    </location>
</feature>
<evidence type="ECO:0000313" key="6">
    <source>
        <dbReference type="EMBL" id="NDV30004.1"/>
    </source>
</evidence>
<name>A0A6B2KZ19_9EUKA</name>
<proteinExistence type="inferred from homology"/>
<feature type="compositionally biased region" description="Low complexity" evidence="4">
    <location>
        <begin position="30"/>
        <end position="40"/>
    </location>
</feature>
<evidence type="ECO:0000256" key="4">
    <source>
        <dbReference type="SAM" id="MobiDB-lite"/>
    </source>
</evidence>
<evidence type="ECO:0000256" key="2">
    <source>
        <dbReference type="ARBA" id="ARBA00023054"/>
    </source>
</evidence>
<evidence type="ECO:0000259" key="5">
    <source>
        <dbReference type="PROSITE" id="PS51444"/>
    </source>
</evidence>
<organism evidence="6">
    <name type="scientific">Arcella intermedia</name>
    <dbReference type="NCBI Taxonomy" id="1963864"/>
    <lineage>
        <taxon>Eukaryota</taxon>
        <taxon>Amoebozoa</taxon>
        <taxon>Tubulinea</taxon>
        <taxon>Elardia</taxon>
        <taxon>Arcellinida</taxon>
        <taxon>Sphaerothecina</taxon>
        <taxon>Arcellidae</taxon>
        <taxon>Arcella</taxon>
    </lineage>
</organism>